<organism evidence="1 2">
    <name type="scientific">Zhenpiania hominis</name>
    <dbReference type="NCBI Taxonomy" id="2763644"/>
    <lineage>
        <taxon>Bacteria</taxon>
        <taxon>Bacillati</taxon>
        <taxon>Bacillota</taxon>
        <taxon>Clostridia</taxon>
        <taxon>Peptostreptococcales</taxon>
        <taxon>Anaerovoracaceae</taxon>
        <taxon>Zhenpiania</taxon>
    </lineage>
</organism>
<dbReference type="RefSeq" id="WP_187303332.1">
    <property type="nucleotide sequence ID" value="NZ_JACRYT010000011.1"/>
</dbReference>
<evidence type="ECO:0000313" key="2">
    <source>
        <dbReference type="Proteomes" id="UP000602647"/>
    </source>
</evidence>
<dbReference type="EMBL" id="JACRYT010000011">
    <property type="protein sequence ID" value="MBC6680229.1"/>
    <property type="molecule type" value="Genomic_DNA"/>
</dbReference>
<name>A0A923NKK3_9FIRM</name>
<dbReference type="AlphaFoldDB" id="A0A923NKK3"/>
<keyword evidence="2" id="KW-1185">Reference proteome</keyword>
<comment type="caution">
    <text evidence="1">The sequence shown here is derived from an EMBL/GenBank/DDBJ whole genome shotgun (WGS) entry which is preliminary data.</text>
</comment>
<sequence>MRNGDNKKIVAISKIQFKGKRRIDWHAVEIYLKKYIGTCYVVESNKNRIHIGKDFPDEYANSEYTASLKGTLAKAKANAAQNLPQLIQIAEKTQYTPNYKEKHKLDAKYGWYRYNTRFALPVYNEKGNMERMNIFSAQMLIRYAANGKLYLYDIVNIKKETSTPPQQSLYGIKPISY</sequence>
<reference evidence="1" key="1">
    <citation type="submission" date="2020-08" db="EMBL/GenBank/DDBJ databases">
        <title>Genome public.</title>
        <authorList>
            <person name="Liu C."/>
            <person name="Sun Q."/>
        </authorList>
    </citation>
    <scope>NUCLEOTIDE SEQUENCE</scope>
    <source>
        <strain evidence="1">BX12</strain>
    </source>
</reference>
<proteinExistence type="predicted"/>
<protein>
    <submittedName>
        <fullName evidence="1">Uncharacterized protein</fullName>
    </submittedName>
</protein>
<evidence type="ECO:0000313" key="1">
    <source>
        <dbReference type="EMBL" id="MBC6680229.1"/>
    </source>
</evidence>
<gene>
    <name evidence="1" type="ORF">H9L42_10325</name>
</gene>
<accession>A0A923NKK3</accession>
<dbReference type="Proteomes" id="UP000602647">
    <property type="component" value="Unassembled WGS sequence"/>
</dbReference>